<evidence type="ECO:0000256" key="1">
    <source>
        <dbReference type="SAM" id="Phobius"/>
    </source>
</evidence>
<dbReference type="AlphaFoldDB" id="A0A254N5F1"/>
<proteinExistence type="predicted"/>
<feature type="transmembrane region" description="Helical" evidence="1">
    <location>
        <begin position="41"/>
        <end position="60"/>
    </location>
</feature>
<organism evidence="2 3">
    <name type="scientific">Roseateles puraquae</name>
    <dbReference type="NCBI Taxonomy" id="431059"/>
    <lineage>
        <taxon>Bacteria</taxon>
        <taxon>Pseudomonadati</taxon>
        <taxon>Pseudomonadota</taxon>
        <taxon>Betaproteobacteria</taxon>
        <taxon>Burkholderiales</taxon>
        <taxon>Sphaerotilaceae</taxon>
        <taxon>Roseateles</taxon>
    </lineage>
</organism>
<gene>
    <name evidence="2" type="ORF">CDO81_17075</name>
</gene>
<feature type="transmembrane region" description="Helical" evidence="1">
    <location>
        <begin position="12"/>
        <end position="29"/>
    </location>
</feature>
<keyword evidence="1" id="KW-0472">Membrane</keyword>
<protein>
    <submittedName>
        <fullName evidence="2">Uncharacterized protein</fullName>
    </submittedName>
</protein>
<keyword evidence="1" id="KW-0812">Transmembrane</keyword>
<name>A0A254N5F1_9BURK</name>
<reference evidence="2 3" key="1">
    <citation type="journal article" date="2007" name="Int. J. Syst. Evol. Microbiol.">
        <title>Description of Pelomonas aquatica sp. nov. and Pelomonas puraquae sp. nov., isolated from industrial and haemodialysis water.</title>
        <authorList>
            <person name="Gomila M."/>
            <person name="Bowien B."/>
            <person name="Falsen E."/>
            <person name="Moore E.R."/>
            <person name="Lalucat J."/>
        </authorList>
    </citation>
    <scope>NUCLEOTIDE SEQUENCE [LARGE SCALE GENOMIC DNA]</scope>
    <source>
        <strain evidence="2 3">CCUG 52769</strain>
    </source>
</reference>
<feature type="transmembrane region" description="Helical" evidence="1">
    <location>
        <begin position="72"/>
        <end position="90"/>
    </location>
</feature>
<comment type="caution">
    <text evidence="2">The sequence shown here is derived from an EMBL/GenBank/DDBJ whole genome shotgun (WGS) entry which is preliminary data.</text>
</comment>
<sequence>MQRPFLSTYLKLAFSVPPILVYILLVYIASHSTDDATAIGIVRHIVLAAGLVPLCAWLVAIHLAKKATVAKLLAGAIGITVLHWAVLAVSSHHDGLLYWSFQAIEIGALFQLIRVSSRQPRCSEPT</sequence>
<dbReference type="EMBL" id="NISI01000006">
    <property type="protein sequence ID" value="OWR03269.1"/>
    <property type="molecule type" value="Genomic_DNA"/>
</dbReference>
<keyword evidence="3" id="KW-1185">Reference proteome</keyword>
<keyword evidence="1" id="KW-1133">Transmembrane helix</keyword>
<accession>A0A254N5F1</accession>
<evidence type="ECO:0000313" key="3">
    <source>
        <dbReference type="Proteomes" id="UP000197446"/>
    </source>
</evidence>
<dbReference type="Proteomes" id="UP000197446">
    <property type="component" value="Unassembled WGS sequence"/>
</dbReference>
<dbReference type="RefSeq" id="WP_088484421.1">
    <property type="nucleotide sequence ID" value="NZ_NISI01000006.1"/>
</dbReference>
<evidence type="ECO:0000313" key="2">
    <source>
        <dbReference type="EMBL" id="OWR03269.1"/>
    </source>
</evidence>